<organism evidence="1">
    <name type="scientific">marine metagenome</name>
    <dbReference type="NCBI Taxonomy" id="408172"/>
    <lineage>
        <taxon>unclassified sequences</taxon>
        <taxon>metagenomes</taxon>
        <taxon>ecological metagenomes</taxon>
    </lineage>
</organism>
<sequence>RRLLQWAHQRYTETGLPQWKHSTKWKKYCQVCQSKEELLKDAWFWQIKTDKKN</sequence>
<dbReference type="AlphaFoldDB" id="A0A383F5U6"/>
<name>A0A383F5U6_9ZZZZ</name>
<dbReference type="EMBL" id="UINC01231461">
    <property type="protein sequence ID" value="SVE64000.1"/>
    <property type="molecule type" value="Genomic_DNA"/>
</dbReference>
<feature type="non-terminal residue" evidence="1">
    <location>
        <position position="1"/>
    </location>
</feature>
<gene>
    <name evidence="1" type="ORF">METZ01_LOCUS516854</name>
</gene>
<proteinExistence type="predicted"/>
<accession>A0A383F5U6</accession>
<evidence type="ECO:0000313" key="1">
    <source>
        <dbReference type="EMBL" id="SVE64000.1"/>
    </source>
</evidence>
<reference evidence="1" key="1">
    <citation type="submission" date="2018-05" db="EMBL/GenBank/DDBJ databases">
        <authorList>
            <person name="Lanie J.A."/>
            <person name="Ng W.-L."/>
            <person name="Kazmierczak K.M."/>
            <person name="Andrzejewski T.M."/>
            <person name="Davidsen T.M."/>
            <person name="Wayne K.J."/>
            <person name="Tettelin H."/>
            <person name="Glass J.I."/>
            <person name="Rusch D."/>
            <person name="Podicherti R."/>
            <person name="Tsui H.-C.T."/>
            <person name="Winkler M.E."/>
        </authorList>
    </citation>
    <scope>NUCLEOTIDE SEQUENCE</scope>
</reference>
<protein>
    <submittedName>
        <fullName evidence="1">Uncharacterized protein</fullName>
    </submittedName>
</protein>